<keyword evidence="3" id="KW-0732">Signal</keyword>
<evidence type="ECO:0000313" key="5">
    <source>
        <dbReference type="EMBL" id="KAG5681878.1"/>
    </source>
</evidence>
<dbReference type="InterPro" id="IPR025660">
    <property type="entry name" value="Pept_his_AS"/>
</dbReference>
<comment type="caution">
    <text evidence="5">The sequence shown here is derived from an EMBL/GenBank/DDBJ whole genome shotgun (WGS) entry which is preliminary data.</text>
</comment>
<protein>
    <recommendedName>
        <fullName evidence="4">Peptidase C1A papain C-terminal domain-containing protein</fullName>
    </recommendedName>
</protein>
<evidence type="ECO:0000313" key="6">
    <source>
        <dbReference type="Proteomes" id="UP001107558"/>
    </source>
</evidence>
<dbReference type="SUPFAM" id="SSF54001">
    <property type="entry name" value="Cysteine proteinases"/>
    <property type="match status" value="1"/>
</dbReference>
<feature type="signal peptide" evidence="3">
    <location>
        <begin position="1"/>
        <end position="18"/>
    </location>
</feature>
<accession>A0A9J6CJX3</accession>
<dbReference type="InterPro" id="IPR013128">
    <property type="entry name" value="Peptidase_C1A"/>
</dbReference>
<dbReference type="SMART" id="SM00645">
    <property type="entry name" value="Pept_C1"/>
    <property type="match status" value="1"/>
</dbReference>
<dbReference type="AlphaFoldDB" id="A0A9J6CJX3"/>
<evidence type="ECO:0000256" key="2">
    <source>
        <dbReference type="ARBA" id="ARBA00023157"/>
    </source>
</evidence>
<gene>
    <name evidence="5" type="ORF">PVAND_011285</name>
</gene>
<evidence type="ECO:0000259" key="4">
    <source>
        <dbReference type="SMART" id="SM00645"/>
    </source>
</evidence>
<comment type="similarity">
    <text evidence="1">Belongs to the peptidase C1 family.</text>
</comment>
<dbReference type="CDD" id="cd02248">
    <property type="entry name" value="Peptidase_C1A"/>
    <property type="match status" value="1"/>
</dbReference>
<sequence>MVKLVFVIFIAICAVAVAKLSADEENELFENYLKKFNITDNQLNVHMYSSSSQPSKKKKSSKEIFLEKYYAIEEHNERYRNGDETYQQVIHPYSHLSHDDFLRYRTGLTSFLRISEKKSNNFTIDLKFTLPDNFNWVQSGVVRPVQNQGLCQCSYAFATVGAIEGQLSLLGNNSKLSEQEVVDCARYYLFFVIPIVLGCDGGNDVAVYDYAKKYNGLTTAEIYPYQGKVNRCQTNRPKVQGSKVRSFVDVPADEEAMKQILYTRGPLYVTIYASPTFASYTSGIYTDSLGECDNMKSNHALLLVGYGEEADQDYWILKNSWGESYGENGYVRISRGVNLCNIAKDASYPNLY</sequence>
<dbReference type="PANTHER" id="PTHR12411">
    <property type="entry name" value="CYSTEINE PROTEASE FAMILY C1-RELATED"/>
    <property type="match status" value="1"/>
</dbReference>
<reference evidence="5" key="1">
    <citation type="submission" date="2021-03" db="EMBL/GenBank/DDBJ databases">
        <title>Chromosome level genome of the anhydrobiotic midge Polypedilum vanderplanki.</title>
        <authorList>
            <person name="Yoshida Y."/>
            <person name="Kikawada T."/>
            <person name="Gusev O."/>
        </authorList>
    </citation>
    <scope>NUCLEOTIDE SEQUENCE</scope>
    <source>
        <strain evidence="5">NIAS01</strain>
        <tissue evidence="5">Whole body or cell culture</tissue>
    </source>
</reference>
<keyword evidence="6" id="KW-1185">Reference proteome</keyword>
<feature type="domain" description="Peptidase C1A papain C-terminal" evidence="4">
    <location>
        <begin position="130"/>
        <end position="350"/>
    </location>
</feature>
<name>A0A9J6CJX3_POLVA</name>
<keyword evidence="2" id="KW-1015">Disulfide bond</keyword>
<dbReference type="PRINTS" id="PR00705">
    <property type="entry name" value="PAPAIN"/>
</dbReference>
<evidence type="ECO:0000256" key="1">
    <source>
        <dbReference type="ARBA" id="ARBA00008455"/>
    </source>
</evidence>
<dbReference type="InterPro" id="IPR038765">
    <property type="entry name" value="Papain-like_cys_pep_sf"/>
</dbReference>
<dbReference type="OrthoDB" id="10253408at2759"/>
<dbReference type="PROSITE" id="PS00640">
    <property type="entry name" value="THIOL_PROTEASE_ASN"/>
    <property type="match status" value="1"/>
</dbReference>
<dbReference type="FunFam" id="3.90.70.10:FF:000332">
    <property type="entry name" value="Cathepsin L1"/>
    <property type="match status" value="1"/>
</dbReference>
<dbReference type="EMBL" id="JADBJN010000001">
    <property type="protein sequence ID" value="KAG5681878.1"/>
    <property type="molecule type" value="Genomic_DNA"/>
</dbReference>
<dbReference type="InterPro" id="IPR000668">
    <property type="entry name" value="Peptidase_C1A_C"/>
</dbReference>
<evidence type="ECO:0000256" key="3">
    <source>
        <dbReference type="SAM" id="SignalP"/>
    </source>
</evidence>
<dbReference type="InterPro" id="IPR025661">
    <property type="entry name" value="Pept_asp_AS"/>
</dbReference>
<dbReference type="GO" id="GO:0006508">
    <property type="term" value="P:proteolysis"/>
    <property type="evidence" value="ECO:0007669"/>
    <property type="project" value="InterPro"/>
</dbReference>
<dbReference type="PROSITE" id="PS00639">
    <property type="entry name" value="THIOL_PROTEASE_HIS"/>
    <property type="match status" value="1"/>
</dbReference>
<dbReference type="InterPro" id="IPR039417">
    <property type="entry name" value="Peptidase_C1A_papain-like"/>
</dbReference>
<dbReference type="Pfam" id="PF00112">
    <property type="entry name" value="Peptidase_C1"/>
    <property type="match status" value="1"/>
</dbReference>
<dbReference type="GO" id="GO:0008234">
    <property type="term" value="F:cysteine-type peptidase activity"/>
    <property type="evidence" value="ECO:0007669"/>
    <property type="project" value="InterPro"/>
</dbReference>
<proteinExistence type="inferred from homology"/>
<feature type="chain" id="PRO_5039900758" description="Peptidase C1A papain C-terminal domain-containing protein" evidence="3">
    <location>
        <begin position="19"/>
        <end position="352"/>
    </location>
</feature>
<dbReference type="Proteomes" id="UP001107558">
    <property type="component" value="Chromosome 1"/>
</dbReference>
<dbReference type="Gene3D" id="3.90.70.10">
    <property type="entry name" value="Cysteine proteinases"/>
    <property type="match status" value="1"/>
</dbReference>
<organism evidence="5 6">
    <name type="scientific">Polypedilum vanderplanki</name>
    <name type="common">Sleeping chironomid midge</name>
    <dbReference type="NCBI Taxonomy" id="319348"/>
    <lineage>
        <taxon>Eukaryota</taxon>
        <taxon>Metazoa</taxon>
        <taxon>Ecdysozoa</taxon>
        <taxon>Arthropoda</taxon>
        <taxon>Hexapoda</taxon>
        <taxon>Insecta</taxon>
        <taxon>Pterygota</taxon>
        <taxon>Neoptera</taxon>
        <taxon>Endopterygota</taxon>
        <taxon>Diptera</taxon>
        <taxon>Nematocera</taxon>
        <taxon>Chironomoidea</taxon>
        <taxon>Chironomidae</taxon>
        <taxon>Chironominae</taxon>
        <taxon>Polypedilum</taxon>
        <taxon>Polypedilum</taxon>
    </lineage>
</organism>